<sequence>MRDDGGRPEPRSEEPSDRASTKPRHAAPRKSFLTRVHVPAGKAIALAAMPTAVLMGMGFTPRLAQADELPKNPFKGDHCVSQSESPSPSPSASTSASPSPSTSASPSPSPSASADRTPTPDAPSGTDKSGGTDKTTGNAHGTNPATTPDQAPRSVTVPSPSPSATKTHNPLDPLGLGDAVGGLLGGLLGGGHSGGGAGPGSGSGGTAPSTSPSPSASPSASDGNGNGGGTTTHDPVGQTVGKVAKGLGDAAGGAGAKDDAGKATPGATPSPSVSAAPTPTEGQAFPCPTYDAKALAGADVEHTPSLLPNQPWILNTDMLTLLGLHYAGIVKVETEDHTVKPVLKFTATSVDIKNLHQITVGPGGLKYHVQAGPGTTSTIRNGTVTMYTEELKGNLFGLIPVTFSPKSPPPIDIPAAFFTNVTVTQAGQFGGTLTVPGLHMFHEG</sequence>
<evidence type="ECO:0000256" key="1">
    <source>
        <dbReference type="SAM" id="MobiDB-lite"/>
    </source>
</evidence>
<feature type="compositionally biased region" description="Gly residues" evidence="1">
    <location>
        <begin position="178"/>
        <end position="205"/>
    </location>
</feature>
<accession>G8X359</accession>
<feature type="compositionally biased region" description="Low complexity" evidence="1">
    <location>
        <begin position="124"/>
        <end position="137"/>
    </location>
</feature>
<feature type="compositionally biased region" description="Polar residues" evidence="1">
    <location>
        <begin position="138"/>
        <end position="149"/>
    </location>
</feature>
<feature type="region of interest" description="Disordered" evidence="1">
    <location>
        <begin position="1"/>
        <end position="34"/>
    </location>
</feature>
<feature type="compositionally biased region" description="Basic and acidic residues" evidence="1">
    <location>
        <begin position="68"/>
        <end position="78"/>
    </location>
</feature>
<gene>
    <name evidence="2" type="ordered locus">SCATT_42220</name>
</gene>
<name>F8K548_STREN</name>
<dbReference type="KEGG" id="scy:SCATT_42220"/>
<organism evidence="2 3">
    <name type="scientific">Streptantibioticus cattleyicolor (strain ATCC 35852 / DSM 46488 / JCM 4925 / NBRC 14057 / NRRL 8057)</name>
    <name type="common">Streptomyces cattleya</name>
    <dbReference type="NCBI Taxonomy" id="1003195"/>
    <lineage>
        <taxon>Bacteria</taxon>
        <taxon>Bacillati</taxon>
        <taxon>Actinomycetota</taxon>
        <taxon>Actinomycetes</taxon>
        <taxon>Kitasatosporales</taxon>
        <taxon>Streptomycetaceae</taxon>
        <taxon>Streptantibioticus</taxon>
    </lineage>
</organism>
<reference evidence="3" key="1">
    <citation type="submission" date="2011-12" db="EMBL/GenBank/DDBJ databases">
        <title>Complete genome sequence of Streptomyces cattleya strain DSM 46488.</title>
        <authorList>
            <person name="Ou H.-Y."/>
            <person name="Li P."/>
            <person name="Zhao C."/>
            <person name="O'Hagan D."/>
            <person name="Deng Z."/>
        </authorList>
    </citation>
    <scope>NUCLEOTIDE SEQUENCE [LARGE SCALE GENOMIC DNA]</scope>
    <source>
        <strain evidence="3">ATCC 35852 / DSM 46488 / JCM 4925 / NBRC 14057 / NRRL 8057</strain>
    </source>
</reference>
<evidence type="ECO:0000313" key="3">
    <source>
        <dbReference type="Proteomes" id="UP000007842"/>
    </source>
</evidence>
<feature type="compositionally biased region" description="Low complexity" evidence="1">
    <location>
        <begin position="151"/>
        <end position="177"/>
    </location>
</feature>
<dbReference type="EMBL" id="CP003219">
    <property type="protein sequence ID" value="AEW96593.1"/>
    <property type="molecule type" value="Genomic_DNA"/>
</dbReference>
<evidence type="ECO:0000313" key="2">
    <source>
        <dbReference type="EMBL" id="AEW96593.1"/>
    </source>
</evidence>
<dbReference type="HOGENOM" id="CLU_640789_0_0_11"/>
<feature type="compositionally biased region" description="Low complexity" evidence="1">
    <location>
        <begin position="262"/>
        <end position="280"/>
    </location>
</feature>
<dbReference type="eggNOG" id="ENOG5033K1G">
    <property type="taxonomic scope" value="Bacteria"/>
</dbReference>
<dbReference type="STRING" id="1003195.SCATT_42220"/>
<dbReference type="AlphaFoldDB" id="F8K548"/>
<dbReference type="KEGG" id="sct:SCAT_4234"/>
<proteinExistence type="predicted"/>
<feature type="region of interest" description="Disordered" evidence="1">
    <location>
        <begin position="68"/>
        <end position="285"/>
    </location>
</feature>
<dbReference type="OrthoDB" id="4350094at2"/>
<feature type="compositionally biased region" description="Low complexity" evidence="1">
    <location>
        <begin position="206"/>
        <end position="223"/>
    </location>
</feature>
<protein>
    <submittedName>
        <fullName evidence="2">Uncharacterized protein</fullName>
    </submittedName>
</protein>
<feature type="compositionally biased region" description="Low complexity" evidence="1">
    <location>
        <begin position="90"/>
        <end position="114"/>
    </location>
</feature>
<feature type="compositionally biased region" description="Basic and acidic residues" evidence="1">
    <location>
        <begin position="1"/>
        <end position="20"/>
    </location>
</feature>
<dbReference type="Proteomes" id="UP000007842">
    <property type="component" value="Chromosome"/>
</dbReference>
<keyword evidence="3" id="KW-1185">Reference proteome</keyword>
<dbReference type="RefSeq" id="WP_014144947.1">
    <property type="nucleotide sequence ID" value="NC_016111.1"/>
</dbReference>
<accession>F8K548</accession>
<dbReference type="PATRIC" id="fig|1003195.11.peg.5678"/>